<dbReference type="HOGENOM" id="CLU_3425441_0_0_1"/>
<name>F6HVS7_VITVI</name>
<dbReference type="PaxDb" id="29760-VIT_17s0053g00310.t01"/>
<reference evidence="2" key="1">
    <citation type="journal article" date="2007" name="Nature">
        <title>The grapevine genome sequence suggests ancestral hexaploidization in major angiosperm phyla.</title>
        <authorList>
            <consortium name="The French-Italian Public Consortium for Grapevine Genome Characterization."/>
            <person name="Jaillon O."/>
            <person name="Aury J.-M."/>
            <person name="Noel B."/>
            <person name="Policriti A."/>
            <person name="Clepet C."/>
            <person name="Casagrande A."/>
            <person name="Choisne N."/>
            <person name="Aubourg S."/>
            <person name="Vitulo N."/>
            <person name="Jubin C."/>
            <person name="Vezzi A."/>
            <person name="Legeai F."/>
            <person name="Hugueney P."/>
            <person name="Dasilva C."/>
            <person name="Horner D."/>
            <person name="Mica E."/>
            <person name="Jublot D."/>
            <person name="Poulain J."/>
            <person name="Bruyere C."/>
            <person name="Billault A."/>
            <person name="Segurens B."/>
            <person name="Gouyvenoux M."/>
            <person name="Ugarte E."/>
            <person name="Cattonaro F."/>
            <person name="Anthouard V."/>
            <person name="Vico V."/>
            <person name="Del Fabbro C."/>
            <person name="Alaux M."/>
            <person name="Di Gaspero G."/>
            <person name="Dumas V."/>
            <person name="Felice N."/>
            <person name="Paillard S."/>
            <person name="Juman I."/>
            <person name="Moroldo M."/>
            <person name="Scalabrin S."/>
            <person name="Canaguier A."/>
            <person name="Le Clainche I."/>
            <person name="Malacrida G."/>
            <person name="Durand E."/>
            <person name="Pesole G."/>
            <person name="Laucou V."/>
            <person name="Chatelet P."/>
            <person name="Merdinoglu D."/>
            <person name="Delledonne M."/>
            <person name="Pezzotti M."/>
            <person name="Lecharny A."/>
            <person name="Scarpelli C."/>
            <person name="Artiguenave F."/>
            <person name="Pe M.E."/>
            <person name="Valle G."/>
            <person name="Morgante M."/>
            <person name="Caboche M."/>
            <person name="Adam-Blondon A.-F."/>
            <person name="Weissenbach J."/>
            <person name="Quetier F."/>
            <person name="Wincker P."/>
        </authorList>
    </citation>
    <scope>NUCLEOTIDE SEQUENCE [LARGE SCALE GENOMIC DNA]</scope>
    <source>
        <strain evidence="2">cv. Pinot noir / PN40024</strain>
    </source>
</reference>
<proteinExistence type="predicted"/>
<evidence type="ECO:0000313" key="1">
    <source>
        <dbReference type="EMBL" id="CCB58790.1"/>
    </source>
</evidence>
<organism evidence="1 2">
    <name type="scientific">Vitis vinifera</name>
    <name type="common">Grape</name>
    <dbReference type="NCBI Taxonomy" id="29760"/>
    <lineage>
        <taxon>Eukaryota</taxon>
        <taxon>Viridiplantae</taxon>
        <taxon>Streptophyta</taxon>
        <taxon>Embryophyta</taxon>
        <taxon>Tracheophyta</taxon>
        <taxon>Spermatophyta</taxon>
        <taxon>Magnoliopsida</taxon>
        <taxon>eudicotyledons</taxon>
        <taxon>Gunneridae</taxon>
        <taxon>Pentapetalae</taxon>
        <taxon>rosids</taxon>
        <taxon>Vitales</taxon>
        <taxon>Vitaceae</taxon>
        <taxon>Viteae</taxon>
        <taxon>Vitis</taxon>
    </lineage>
</organism>
<dbReference type="EMBL" id="FN596258">
    <property type="protein sequence ID" value="CCB58790.1"/>
    <property type="molecule type" value="Genomic_DNA"/>
</dbReference>
<evidence type="ECO:0000313" key="2">
    <source>
        <dbReference type="Proteomes" id="UP000009183"/>
    </source>
</evidence>
<dbReference type="InParanoid" id="F6HVS7"/>
<gene>
    <name evidence="1" type="ordered locus">VIT_17s0053g00310</name>
</gene>
<dbReference type="Proteomes" id="UP000009183">
    <property type="component" value="Chromosome 17"/>
</dbReference>
<protein>
    <submittedName>
        <fullName evidence="1">Uncharacterized protein</fullName>
    </submittedName>
</protein>
<accession>F6HVS7</accession>
<sequence length="22" mass="2680">MFILQWHCKQCIYLDGGQHMDI</sequence>
<dbReference type="AlphaFoldDB" id="F6HVS7"/>
<keyword evidence="2" id="KW-1185">Reference proteome</keyword>